<dbReference type="EMBL" id="JANEYF010005270">
    <property type="protein sequence ID" value="KAJ8928744.1"/>
    <property type="molecule type" value="Genomic_DNA"/>
</dbReference>
<dbReference type="PANTHER" id="PTHR46599:SF6">
    <property type="entry name" value="DUAL SPECIFICITY PHOSPHATASE 26"/>
    <property type="match status" value="1"/>
</dbReference>
<organism evidence="3 4">
    <name type="scientific">Rhamnusium bicolor</name>
    <dbReference type="NCBI Taxonomy" id="1586634"/>
    <lineage>
        <taxon>Eukaryota</taxon>
        <taxon>Metazoa</taxon>
        <taxon>Ecdysozoa</taxon>
        <taxon>Arthropoda</taxon>
        <taxon>Hexapoda</taxon>
        <taxon>Insecta</taxon>
        <taxon>Pterygota</taxon>
        <taxon>Neoptera</taxon>
        <taxon>Endopterygota</taxon>
        <taxon>Coleoptera</taxon>
        <taxon>Polyphaga</taxon>
        <taxon>Cucujiformia</taxon>
        <taxon>Chrysomeloidea</taxon>
        <taxon>Cerambycidae</taxon>
        <taxon>Lepturinae</taxon>
        <taxon>Rhagiini</taxon>
        <taxon>Rhamnusium</taxon>
    </lineage>
</organism>
<evidence type="ECO:0000313" key="3">
    <source>
        <dbReference type="EMBL" id="KAJ8928744.1"/>
    </source>
</evidence>
<reference evidence="3" key="1">
    <citation type="journal article" date="2023" name="Insect Mol. Biol.">
        <title>Genome sequencing provides insights into the evolution of gene families encoding plant cell wall-degrading enzymes in longhorned beetles.</title>
        <authorList>
            <person name="Shin N.R."/>
            <person name="Okamura Y."/>
            <person name="Kirsch R."/>
            <person name="Pauchet Y."/>
        </authorList>
    </citation>
    <scope>NUCLEOTIDE SEQUENCE</scope>
    <source>
        <strain evidence="3">RBIC_L_NR</strain>
    </source>
</reference>
<dbReference type="InterPro" id="IPR029526">
    <property type="entry name" value="PGBD"/>
</dbReference>
<dbReference type="AlphaFoldDB" id="A0AAV8WQK8"/>
<dbReference type="PANTHER" id="PTHR46599">
    <property type="entry name" value="PIGGYBAC TRANSPOSABLE ELEMENT-DERIVED PROTEIN 4"/>
    <property type="match status" value="1"/>
</dbReference>
<comment type="caution">
    <text evidence="3">The sequence shown here is derived from an EMBL/GenBank/DDBJ whole genome shotgun (WGS) entry which is preliminary data.</text>
</comment>
<evidence type="ECO:0000313" key="4">
    <source>
        <dbReference type="Proteomes" id="UP001162156"/>
    </source>
</evidence>
<gene>
    <name evidence="3" type="ORF">NQ314_018650</name>
</gene>
<name>A0AAV8WQK8_9CUCU</name>
<proteinExistence type="predicted"/>
<accession>A0AAV8WQK8</accession>
<sequence length="299" mass="34072">MKFGFDKCKISSIEKGKWIQYSGYGVSKDQGTIEEMGEEEKYKRLDYLQSRGIDHRINEISSIGDSDIDELNVSDDEDRNPNFVDEYDSISEIEHNCEQKIEEDEYELLENEEEKGDEPTRKRNKVEGGNQKQYVEKSGPIWSCEHQVYTGKPPGGQPKKNQGFRVVCDLVSSLFGIGRGVTTDNFLPSTSLAEFLLLKNMTLLGTVRKNKLDTPKELNVTKGREVYSSEFVFSEQITMHADSSIVEDESKKPHIILHYNATKGAVDNADKLICEYTCAHRIARWPFGLFMNLIVCSIE</sequence>
<evidence type="ECO:0000259" key="2">
    <source>
        <dbReference type="Pfam" id="PF13843"/>
    </source>
</evidence>
<protein>
    <recommendedName>
        <fullName evidence="2">PiggyBac transposable element-derived protein domain-containing protein</fullName>
    </recommendedName>
</protein>
<feature type="domain" description="PiggyBac transposable element-derived protein" evidence="2">
    <location>
        <begin position="137"/>
        <end position="239"/>
    </location>
</feature>
<dbReference type="Proteomes" id="UP001162156">
    <property type="component" value="Unassembled WGS sequence"/>
</dbReference>
<evidence type="ECO:0000256" key="1">
    <source>
        <dbReference type="SAM" id="MobiDB-lite"/>
    </source>
</evidence>
<feature type="region of interest" description="Disordered" evidence="1">
    <location>
        <begin position="110"/>
        <end position="132"/>
    </location>
</feature>
<keyword evidence="4" id="KW-1185">Reference proteome</keyword>
<dbReference type="Pfam" id="PF13843">
    <property type="entry name" value="DDE_Tnp_1_7"/>
    <property type="match status" value="1"/>
</dbReference>